<organism evidence="1 2">
    <name type="scientific">Ornatilinea apprima</name>
    <dbReference type="NCBI Taxonomy" id="1134406"/>
    <lineage>
        <taxon>Bacteria</taxon>
        <taxon>Bacillati</taxon>
        <taxon>Chloroflexota</taxon>
        <taxon>Anaerolineae</taxon>
        <taxon>Anaerolineales</taxon>
        <taxon>Anaerolineaceae</taxon>
        <taxon>Ornatilinea</taxon>
    </lineage>
</organism>
<dbReference type="Proteomes" id="UP000050417">
    <property type="component" value="Unassembled WGS sequence"/>
</dbReference>
<evidence type="ECO:0000313" key="1">
    <source>
        <dbReference type="EMBL" id="KPL75303.1"/>
    </source>
</evidence>
<sequence length="194" mass="22601">MNSEAQIESQENTPSYCAAARGQLSLDELRSCFQINAFQWVILQTLETYDFFRFAEFQIENQLQASLQGDAFSNHGHLRWAREWWVDENGNRQNGWRAVYVGEEAHCPSFLKNSDTVKALKNPQTTTVLLRGERREQQDTWIDLRVPRRLDYPWPETSSVPEKVALEIRQFTIADNRILTQYAQLVSWQEGADS</sequence>
<dbReference type="STRING" id="1134406.ADN00_13000"/>
<gene>
    <name evidence="1" type="ORF">ADN00_13000</name>
</gene>
<protein>
    <submittedName>
        <fullName evidence="1">Uncharacterized protein</fullName>
    </submittedName>
</protein>
<dbReference type="AlphaFoldDB" id="A0A0P6Y1A6"/>
<evidence type="ECO:0000313" key="2">
    <source>
        <dbReference type="Proteomes" id="UP000050417"/>
    </source>
</evidence>
<name>A0A0P6Y1A6_9CHLR</name>
<proteinExistence type="predicted"/>
<reference evidence="1 2" key="1">
    <citation type="submission" date="2015-07" db="EMBL/GenBank/DDBJ databases">
        <title>Genome sequence of Ornatilinea apprima DSM 23815.</title>
        <authorList>
            <person name="Hemp J."/>
            <person name="Ward L.M."/>
            <person name="Pace L.A."/>
            <person name="Fischer W.W."/>
        </authorList>
    </citation>
    <scope>NUCLEOTIDE SEQUENCE [LARGE SCALE GENOMIC DNA]</scope>
    <source>
        <strain evidence="1 2">P3M-1</strain>
    </source>
</reference>
<comment type="caution">
    <text evidence="1">The sequence shown here is derived from an EMBL/GenBank/DDBJ whole genome shotgun (WGS) entry which is preliminary data.</text>
</comment>
<dbReference type="RefSeq" id="WP_075063453.1">
    <property type="nucleotide sequence ID" value="NZ_LGCL01000028.1"/>
</dbReference>
<keyword evidence="2" id="KW-1185">Reference proteome</keyword>
<dbReference type="EMBL" id="LGCL01000028">
    <property type="protein sequence ID" value="KPL75303.1"/>
    <property type="molecule type" value="Genomic_DNA"/>
</dbReference>
<accession>A0A0P6Y1A6</accession>